<evidence type="ECO:0000256" key="1">
    <source>
        <dbReference type="SAM" id="Coils"/>
    </source>
</evidence>
<dbReference type="Proteomes" id="UP000192257">
    <property type="component" value="Unassembled WGS sequence"/>
</dbReference>
<protein>
    <submittedName>
        <fullName evidence="3">Uncharacterized protein</fullName>
    </submittedName>
</protein>
<evidence type="ECO:0000313" key="4">
    <source>
        <dbReference type="Proteomes" id="UP000192257"/>
    </source>
</evidence>
<dbReference type="PANTHER" id="PTHR37028">
    <property type="entry name" value="UNNAMED PRODUCT-RELATED"/>
    <property type="match status" value="1"/>
</dbReference>
<dbReference type="GeneID" id="39988488"/>
<dbReference type="AlphaFoldDB" id="A0A1X0NN57"/>
<dbReference type="EMBL" id="NBCO01000031">
    <property type="protein sequence ID" value="ORC86041.1"/>
    <property type="molecule type" value="Genomic_DNA"/>
</dbReference>
<gene>
    <name evidence="3" type="ORF">TM35_000312270</name>
</gene>
<feature type="region of interest" description="Disordered" evidence="2">
    <location>
        <begin position="559"/>
        <end position="612"/>
    </location>
</feature>
<proteinExistence type="predicted"/>
<feature type="region of interest" description="Disordered" evidence="2">
    <location>
        <begin position="532"/>
        <end position="551"/>
    </location>
</feature>
<name>A0A1X0NN57_9TRYP</name>
<dbReference type="VEuPathDB" id="TriTrypDB:TM35_000312270"/>
<feature type="compositionally biased region" description="Basic residues" evidence="2">
    <location>
        <begin position="559"/>
        <end position="572"/>
    </location>
</feature>
<feature type="coiled-coil region" evidence="1">
    <location>
        <begin position="423"/>
        <end position="490"/>
    </location>
</feature>
<accession>A0A1X0NN57</accession>
<keyword evidence="1" id="KW-0175">Coiled coil</keyword>
<evidence type="ECO:0000313" key="3">
    <source>
        <dbReference type="EMBL" id="ORC86041.1"/>
    </source>
</evidence>
<keyword evidence="4" id="KW-1185">Reference proteome</keyword>
<reference evidence="3 4" key="1">
    <citation type="submission" date="2017-03" db="EMBL/GenBank/DDBJ databases">
        <title>An alternative strategy for trypanosome survival in the mammalian bloodstream revealed through genome and transcriptome analysis of the ubiquitous bovine parasite Trypanosoma (Megatrypanum) theileri.</title>
        <authorList>
            <person name="Kelly S."/>
            <person name="Ivens A."/>
            <person name="Mott A."/>
            <person name="O'Neill E."/>
            <person name="Emms D."/>
            <person name="Macleod O."/>
            <person name="Voorheis P."/>
            <person name="Matthews J."/>
            <person name="Matthews K."/>
            <person name="Carrington M."/>
        </authorList>
    </citation>
    <scope>NUCLEOTIDE SEQUENCE [LARGE SCALE GENOMIC DNA]</scope>
    <source>
        <strain evidence="3">Edinburgh</strain>
    </source>
</reference>
<evidence type="ECO:0000256" key="2">
    <source>
        <dbReference type="SAM" id="MobiDB-lite"/>
    </source>
</evidence>
<dbReference type="OrthoDB" id="273140at2759"/>
<dbReference type="PANTHER" id="PTHR37028:SF9">
    <property type="entry name" value="NUCLEAR PROTEIN MDM1"/>
    <property type="match status" value="1"/>
</dbReference>
<dbReference type="RefSeq" id="XP_028880107.1">
    <property type="nucleotide sequence ID" value="XM_029028708.1"/>
</dbReference>
<feature type="compositionally biased region" description="Low complexity" evidence="2">
    <location>
        <begin position="598"/>
        <end position="612"/>
    </location>
</feature>
<sequence>MVETAASDTDVVSFLHHAGERYKEHRELLRRQQLENEKKTCTFRPRVSDYAENMNQHSTTRRSEAIEKRLYELHAKQQQSIEERRAQSRERLEAELAAELRPPCVTARGRSVRGRDPVDVTRRWLEQREAKFARLREEALRRDLDNMRPTPRISQYAQGPTVAERRQGQRIEDYLLEKEEEKRERMYWLVEQGAGLNSSCSESSFSSGCCDTSEVMQHRRPFTPHITEYAKQLHRPGNVVERLFADNSTSVQVSQDDKCTFVPRVAPGSKKMFQNYYKDPNAPVHERLFRNEIPNSIKEKKRKMIEDAEKEFTGIPRISETSRLIIERKRAEEEREAALQQNSTNRMYSNTKNVLGGADKKAHSHGIKKEGEKDEEVYTFQPCINHTSKKMWERQLQLLQEDGYARTPAEARELLWRRSQKRMEEEKRRRREMAAAKEMAECTFNPKVGRSPERQVERELSVLERNARWMQQRDRRLNRARQELERSQLSECSFHPVVDPVYPLPAQSADVISGYEAHIIRQEESRRRKQEAQEWWRPKISHSNQNTPYKTEGLRHFRTTPQHHRQQKQQSRHHLDQDQESEASVYTSRRQSQRRESSLLSSRRNYSDSSSDTDLTQFLVYQPPTRLSSVSLRSSMSPAEYSDIGAMVQSVKPSPVDFIINHHRAIVESVRQR</sequence>
<comment type="caution">
    <text evidence="3">The sequence shown here is derived from an EMBL/GenBank/DDBJ whole genome shotgun (WGS) entry which is preliminary data.</text>
</comment>
<organism evidence="3 4">
    <name type="scientific">Trypanosoma theileri</name>
    <dbReference type="NCBI Taxonomy" id="67003"/>
    <lineage>
        <taxon>Eukaryota</taxon>
        <taxon>Discoba</taxon>
        <taxon>Euglenozoa</taxon>
        <taxon>Kinetoplastea</taxon>
        <taxon>Metakinetoplastina</taxon>
        <taxon>Trypanosomatida</taxon>
        <taxon>Trypanosomatidae</taxon>
        <taxon>Trypanosoma</taxon>
    </lineage>
</organism>